<reference evidence="1" key="1">
    <citation type="journal article" date="2013" name="Genetics">
        <title>The draft genome and transcriptome of Panagrellus redivivus are shaped by the harsh demands of a free-living lifestyle.</title>
        <authorList>
            <person name="Srinivasan J."/>
            <person name="Dillman A.R."/>
            <person name="Macchietto M.G."/>
            <person name="Heikkinen L."/>
            <person name="Lakso M."/>
            <person name="Fracchia K.M."/>
            <person name="Antoshechkin I."/>
            <person name="Mortazavi A."/>
            <person name="Wong G."/>
            <person name="Sternberg P.W."/>
        </authorList>
    </citation>
    <scope>NUCLEOTIDE SEQUENCE [LARGE SCALE GENOMIC DNA]</scope>
    <source>
        <strain evidence="1">MT8872</strain>
    </source>
</reference>
<dbReference type="Proteomes" id="UP000492821">
    <property type="component" value="Unassembled WGS sequence"/>
</dbReference>
<sequence length="147" mass="17501">MPRKRKNNNVISERGLQQRAACKERIAELANQCDAIVAGTNPDFLKEREAIDREFHKQRVSLYKDLQQRHKAITRRTVGNRECIQMATEHRVMEAKKVFATEYRRTKDGRIQKFKDAMKEFEFLDKEIQEKKERDEAARKAKKPVRR</sequence>
<reference evidence="2" key="2">
    <citation type="submission" date="2020-10" db="UniProtKB">
        <authorList>
            <consortium name="WormBaseParasite"/>
        </authorList>
    </citation>
    <scope>IDENTIFICATION</scope>
</reference>
<dbReference type="AlphaFoldDB" id="A0A7E4UP89"/>
<name>A0A7E4UP89_PANRE</name>
<evidence type="ECO:0000313" key="1">
    <source>
        <dbReference type="Proteomes" id="UP000492821"/>
    </source>
</evidence>
<organism evidence="1 2">
    <name type="scientific">Panagrellus redivivus</name>
    <name type="common">Microworm</name>
    <dbReference type="NCBI Taxonomy" id="6233"/>
    <lineage>
        <taxon>Eukaryota</taxon>
        <taxon>Metazoa</taxon>
        <taxon>Ecdysozoa</taxon>
        <taxon>Nematoda</taxon>
        <taxon>Chromadorea</taxon>
        <taxon>Rhabditida</taxon>
        <taxon>Tylenchina</taxon>
        <taxon>Panagrolaimomorpha</taxon>
        <taxon>Panagrolaimoidea</taxon>
        <taxon>Panagrolaimidae</taxon>
        <taxon>Panagrellus</taxon>
    </lineage>
</organism>
<dbReference type="WBParaSite" id="Pan_g11130.t1">
    <property type="protein sequence ID" value="Pan_g11130.t1"/>
    <property type="gene ID" value="Pan_g11130"/>
</dbReference>
<evidence type="ECO:0000313" key="2">
    <source>
        <dbReference type="WBParaSite" id="Pan_g11130.t1"/>
    </source>
</evidence>
<keyword evidence="1" id="KW-1185">Reference proteome</keyword>
<protein>
    <submittedName>
        <fullName evidence="2">Uncharacterized protein</fullName>
    </submittedName>
</protein>
<proteinExistence type="predicted"/>
<accession>A0A7E4UP89</accession>